<keyword evidence="7" id="KW-1185">Reference proteome</keyword>
<feature type="domain" description="FAD-binding" evidence="5">
    <location>
        <begin position="6"/>
        <end position="361"/>
    </location>
</feature>
<keyword evidence="2" id="KW-0274">FAD</keyword>
<dbReference type="PANTHER" id="PTHR46972:SF1">
    <property type="entry name" value="FAD DEPENDENT OXIDOREDUCTASE DOMAIN-CONTAINING PROTEIN"/>
    <property type="match status" value="1"/>
</dbReference>
<dbReference type="PRINTS" id="PR00420">
    <property type="entry name" value="RNGMNOXGNASE"/>
</dbReference>
<dbReference type="Pfam" id="PF01494">
    <property type="entry name" value="FAD_binding_3"/>
    <property type="match status" value="1"/>
</dbReference>
<dbReference type="Gene3D" id="3.50.50.60">
    <property type="entry name" value="FAD/NAD(P)-binding domain"/>
    <property type="match status" value="1"/>
</dbReference>
<sequence length="412" mass="45322">MALPNIAIIGAGPAGLTLARLLQVHNIPCTVFEKDPTPSDRATNGGCLDLHVGSGQEAIKEAGLWDAYQKYARYSGQAYIISDSTGREYLNIRDLDLGRPEIDRPHLRRMLLDSLRPGTVRWDHKLSSVDIVEGSSTATTTTTGPTLHFAGGRVESGFDLVVGADGAWSKVRERLCTVPPFYAGLCGYEMWITNDPDAACPDVSALTGDGSHWAVGQDGRMLSLQRQTDRSIQIYALMRKHEAWHANSGIVDPTDPTEVKDVILREYADWAPQFRRAIEAVDGAVIPRSLYMLHVGTRWRHKAGLTLIGDAAHLMTPFAGEGVNVAMHDALLLARSIIARPRDEVDAAAEEYERDMFPRAKVFQQATWDSLQARFDDDGNEKMAEGFKKVAEELKNGSYVNDGSRPDAVFTS</sequence>
<proteinExistence type="predicted"/>
<dbReference type="EMBL" id="VCHE01000150">
    <property type="protein sequence ID" value="KAB2570138.1"/>
    <property type="molecule type" value="Genomic_DNA"/>
</dbReference>
<evidence type="ECO:0000256" key="2">
    <source>
        <dbReference type="ARBA" id="ARBA00022827"/>
    </source>
</evidence>
<evidence type="ECO:0000256" key="3">
    <source>
        <dbReference type="ARBA" id="ARBA00023002"/>
    </source>
</evidence>
<comment type="caution">
    <text evidence="6">The sequence shown here is derived from an EMBL/GenBank/DDBJ whole genome shotgun (WGS) entry which is preliminary data.</text>
</comment>
<dbReference type="AlphaFoldDB" id="A0A5N5CXQ0"/>
<dbReference type="OrthoDB" id="655030at2759"/>
<dbReference type="Proteomes" id="UP000325902">
    <property type="component" value="Unassembled WGS sequence"/>
</dbReference>
<dbReference type="InterPro" id="IPR036188">
    <property type="entry name" value="FAD/NAD-bd_sf"/>
</dbReference>
<reference evidence="6 7" key="1">
    <citation type="journal article" date="2019" name="Sci. Rep.">
        <title>A multi-omics analysis of the grapevine pathogen Lasiodiplodia theobromae reveals that temperature affects the expression of virulence- and pathogenicity-related genes.</title>
        <authorList>
            <person name="Felix C."/>
            <person name="Meneses R."/>
            <person name="Goncalves M.F.M."/>
            <person name="Tilleman L."/>
            <person name="Duarte A.S."/>
            <person name="Jorrin-Novo J.V."/>
            <person name="Van de Peer Y."/>
            <person name="Deforce D."/>
            <person name="Van Nieuwerburgh F."/>
            <person name="Esteves A.C."/>
            <person name="Alves A."/>
        </authorList>
    </citation>
    <scope>NUCLEOTIDE SEQUENCE [LARGE SCALE GENOMIC DNA]</scope>
    <source>
        <strain evidence="6 7">LA-SOL3</strain>
    </source>
</reference>
<name>A0A5N5CXQ0_9PEZI</name>
<evidence type="ECO:0000256" key="1">
    <source>
        <dbReference type="ARBA" id="ARBA00022630"/>
    </source>
</evidence>
<dbReference type="InterPro" id="IPR002938">
    <property type="entry name" value="FAD-bd"/>
</dbReference>
<dbReference type="SMR" id="A0A5N5CXQ0"/>
<gene>
    <name evidence="6" type="primary">tetX_5</name>
    <name evidence="6" type="ORF">DBV05_g11207</name>
</gene>
<dbReference type="PANTHER" id="PTHR46972">
    <property type="entry name" value="MONOOXYGENASE ASQM-RELATED"/>
    <property type="match status" value="1"/>
</dbReference>
<evidence type="ECO:0000313" key="6">
    <source>
        <dbReference type="EMBL" id="KAB2570138.1"/>
    </source>
</evidence>
<evidence type="ECO:0000313" key="7">
    <source>
        <dbReference type="Proteomes" id="UP000325902"/>
    </source>
</evidence>
<keyword evidence="3" id="KW-0560">Oxidoreductase</keyword>
<organism evidence="6 7">
    <name type="scientific">Lasiodiplodia theobromae</name>
    <dbReference type="NCBI Taxonomy" id="45133"/>
    <lineage>
        <taxon>Eukaryota</taxon>
        <taxon>Fungi</taxon>
        <taxon>Dikarya</taxon>
        <taxon>Ascomycota</taxon>
        <taxon>Pezizomycotina</taxon>
        <taxon>Dothideomycetes</taxon>
        <taxon>Dothideomycetes incertae sedis</taxon>
        <taxon>Botryosphaeriales</taxon>
        <taxon>Botryosphaeriaceae</taxon>
        <taxon>Lasiodiplodia</taxon>
    </lineage>
</organism>
<dbReference type="GO" id="GO:0071949">
    <property type="term" value="F:FAD binding"/>
    <property type="evidence" value="ECO:0007669"/>
    <property type="project" value="InterPro"/>
</dbReference>
<evidence type="ECO:0000256" key="4">
    <source>
        <dbReference type="ARBA" id="ARBA00023033"/>
    </source>
</evidence>
<dbReference type="GO" id="GO:0004497">
    <property type="term" value="F:monooxygenase activity"/>
    <property type="evidence" value="ECO:0007669"/>
    <property type="project" value="UniProtKB-KW"/>
</dbReference>
<dbReference type="SUPFAM" id="SSF51905">
    <property type="entry name" value="FAD/NAD(P)-binding domain"/>
    <property type="match status" value="1"/>
</dbReference>
<protein>
    <submittedName>
        <fullName evidence="6">Tetracycline resistance protein from transposon</fullName>
    </submittedName>
</protein>
<accession>A0A5N5CXQ0</accession>
<keyword evidence="1" id="KW-0285">Flavoprotein</keyword>
<evidence type="ECO:0000259" key="5">
    <source>
        <dbReference type="Pfam" id="PF01494"/>
    </source>
</evidence>
<keyword evidence="4" id="KW-0503">Monooxygenase</keyword>